<sequence>MTAAVLTHAGSAGGTVQPIRTLGPWVGIGRLFACFALALVLALVISPGEARAHGLHGSPAPVAQTVETSSVAQATSSGAEKIPASDCMTCCTSSGCLVTNLAAHDLDPADQPPGVYRAASVMVVYQTPPHGLLRPPRHAA</sequence>
<keyword evidence="3" id="KW-1185">Reference proteome</keyword>
<name>A0ABV6HZY9_9RHOB</name>
<comment type="caution">
    <text evidence="2">The sequence shown here is derived from an EMBL/GenBank/DDBJ whole genome shotgun (WGS) entry which is preliminary data.</text>
</comment>
<reference evidence="2 3" key="1">
    <citation type="submission" date="2024-09" db="EMBL/GenBank/DDBJ databases">
        <authorList>
            <person name="Sun Q."/>
            <person name="Mori K."/>
        </authorList>
    </citation>
    <scope>NUCLEOTIDE SEQUENCE [LARGE SCALE GENOMIC DNA]</scope>
    <source>
        <strain evidence="2 3">KCTC 22789</strain>
    </source>
</reference>
<organism evidence="2 3">
    <name type="scientific">Paracoccus niistensis</name>
    <dbReference type="NCBI Taxonomy" id="632935"/>
    <lineage>
        <taxon>Bacteria</taxon>
        <taxon>Pseudomonadati</taxon>
        <taxon>Pseudomonadota</taxon>
        <taxon>Alphaproteobacteria</taxon>
        <taxon>Rhodobacterales</taxon>
        <taxon>Paracoccaceae</taxon>
        <taxon>Paracoccus</taxon>
    </lineage>
</organism>
<dbReference type="Proteomes" id="UP001589799">
    <property type="component" value="Unassembled WGS sequence"/>
</dbReference>
<evidence type="ECO:0000256" key="1">
    <source>
        <dbReference type="SAM" id="Phobius"/>
    </source>
</evidence>
<accession>A0ABV6HZY9</accession>
<feature type="transmembrane region" description="Helical" evidence="1">
    <location>
        <begin position="25"/>
        <end position="45"/>
    </location>
</feature>
<protein>
    <recommendedName>
        <fullName evidence="4">DUF2946 domain-containing protein</fullName>
    </recommendedName>
</protein>
<dbReference type="EMBL" id="JBHLWE010000005">
    <property type="protein sequence ID" value="MFC0339529.1"/>
    <property type="molecule type" value="Genomic_DNA"/>
</dbReference>
<keyword evidence="1" id="KW-1133">Transmembrane helix</keyword>
<evidence type="ECO:0000313" key="3">
    <source>
        <dbReference type="Proteomes" id="UP001589799"/>
    </source>
</evidence>
<keyword evidence="1" id="KW-0812">Transmembrane</keyword>
<keyword evidence="1" id="KW-0472">Membrane</keyword>
<gene>
    <name evidence="2" type="ORF">ACFFII_01965</name>
</gene>
<dbReference type="RefSeq" id="WP_377697201.1">
    <property type="nucleotide sequence ID" value="NZ_JBHLWE010000005.1"/>
</dbReference>
<proteinExistence type="predicted"/>
<evidence type="ECO:0000313" key="2">
    <source>
        <dbReference type="EMBL" id="MFC0339529.1"/>
    </source>
</evidence>
<evidence type="ECO:0008006" key="4">
    <source>
        <dbReference type="Google" id="ProtNLM"/>
    </source>
</evidence>